<dbReference type="OrthoDB" id="27186at2157"/>
<keyword evidence="2" id="KW-1185">Reference proteome</keyword>
<dbReference type="RefSeq" id="WP_012350916.1">
    <property type="nucleotide sequence ID" value="NC_010525.1"/>
</dbReference>
<gene>
    <name evidence="1" type="ordered locus">Tneu_1573</name>
</gene>
<dbReference type="AlphaFoldDB" id="B1Y9U7"/>
<evidence type="ECO:0000313" key="2">
    <source>
        <dbReference type="Proteomes" id="UP000001694"/>
    </source>
</evidence>
<dbReference type="Proteomes" id="UP000001694">
    <property type="component" value="Chromosome"/>
</dbReference>
<sequence>METFAPSPAELVKRYGARKLQSEKYEVSASNLPWVIKRDVALEILPGRRYLVEGVQLEGLPQPWEAYVALLDERGEFGVGYIVAKRRRMFKCIYKTYTRPPGLQVAPYITIKPVELHLTDKEGLVDCVERPLYAKTIAVFINAPPDVINGVKVAMAEPRILLT</sequence>
<accession>B1Y9U7</accession>
<evidence type="ECO:0000313" key="1">
    <source>
        <dbReference type="EMBL" id="ACB40497.1"/>
    </source>
</evidence>
<dbReference type="HOGENOM" id="CLU_1623521_0_0_2"/>
<dbReference type="eggNOG" id="arCOG05684">
    <property type="taxonomic scope" value="Archaea"/>
</dbReference>
<dbReference type="KEGG" id="tne:Tneu_1573"/>
<dbReference type="GeneID" id="6166042"/>
<organism evidence="1 2">
    <name type="scientific">Pyrobaculum neutrophilum (strain DSM 2338 / JCM 9278 / NBRC 100436 / V24Sta)</name>
    <name type="common">Thermoproteus neutrophilus</name>
    <dbReference type="NCBI Taxonomy" id="444157"/>
    <lineage>
        <taxon>Archaea</taxon>
        <taxon>Thermoproteota</taxon>
        <taxon>Thermoprotei</taxon>
        <taxon>Thermoproteales</taxon>
        <taxon>Thermoproteaceae</taxon>
        <taxon>Pyrobaculum</taxon>
    </lineage>
</organism>
<name>B1Y9U7_PYRNV</name>
<proteinExistence type="predicted"/>
<dbReference type="EMBL" id="CP001014">
    <property type="protein sequence ID" value="ACB40497.1"/>
    <property type="molecule type" value="Genomic_DNA"/>
</dbReference>
<protein>
    <submittedName>
        <fullName evidence="1">Uncharacterized protein</fullName>
    </submittedName>
</protein>
<dbReference type="STRING" id="444157.Tneu_1573"/>
<reference evidence="1" key="1">
    <citation type="submission" date="2008-03" db="EMBL/GenBank/DDBJ databases">
        <title>Complete sequence of Thermoproteus neutrophilus V24Sta.</title>
        <authorList>
            <consortium name="US DOE Joint Genome Institute"/>
            <person name="Copeland A."/>
            <person name="Lucas S."/>
            <person name="Lapidus A."/>
            <person name="Glavina del Rio T."/>
            <person name="Dalin E."/>
            <person name="Tice H."/>
            <person name="Bruce D."/>
            <person name="Goodwin L."/>
            <person name="Pitluck S."/>
            <person name="Sims D."/>
            <person name="Brettin T."/>
            <person name="Detter J.C."/>
            <person name="Han C."/>
            <person name="Kuske C.R."/>
            <person name="Schmutz J."/>
            <person name="Larimer F."/>
            <person name="Land M."/>
            <person name="Hauser L."/>
            <person name="Kyrpides N."/>
            <person name="Mikhailova N."/>
            <person name="Biddle J.F."/>
            <person name="Zhang Z."/>
            <person name="Fitz-Gibbon S.T."/>
            <person name="Lowe T.M."/>
            <person name="Saltikov C."/>
            <person name="House C.H."/>
            <person name="Richardson P."/>
        </authorList>
    </citation>
    <scope>NUCLEOTIDE SEQUENCE [LARGE SCALE GENOMIC DNA]</scope>
    <source>
        <strain evidence="1">V24Sta</strain>
    </source>
</reference>